<organism evidence="9 10">
    <name type="scientific">Usitatibacter rugosus</name>
    <dbReference type="NCBI Taxonomy" id="2732067"/>
    <lineage>
        <taxon>Bacteria</taxon>
        <taxon>Pseudomonadati</taxon>
        <taxon>Pseudomonadota</taxon>
        <taxon>Betaproteobacteria</taxon>
        <taxon>Nitrosomonadales</taxon>
        <taxon>Usitatibacteraceae</taxon>
        <taxon>Usitatibacter</taxon>
    </lineage>
</organism>
<evidence type="ECO:0000256" key="4">
    <source>
        <dbReference type="ARBA" id="ARBA00022692"/>
    </source>
</evidence>
<keyword evidence="6 7" id="KW-0472">Membrane</keyword>
<evidence type="ECO:0000313" key="9">
    <source>
        <dbReference type="EMBL" id="QJR10421.1"/>
    </source>
</evidence>
<feature type="transmembrane region" description="Helical" evidence="7">
    <location>
        <begin position="290"/>
        <end position="307"/>
    </location>
</feature>
<accession>A0A6M4GT41</accession>
<dbReference type="InterPro" id="IPR010290">
    <property type="entry name" value="TM_effector"/>
</dbReference>
<evidence type="ECO:0000256" key="2">
    <source>
        <dbReference type="ARBA" id="ARBA00022448"/>
    </source>
</evidence>
<dbReference type="PANTHER" id="PTHR23513:SF11">
    <property type="entry name" value="STAPHYLOFERRIN A TRANSPORTER"/>
    <property type="match status" value="1"/>
</dbReference>
<evidence type="ECO:0000256" key="1">
    <source>
        <dbReference type="ARBA" id="ARBA00004651"/>
    </source>
</evidence>
<gene>
    <name evidence="9" type="primary">entS_2</name>
    <name evidence="9" type="ORF">DSM104443_01479</name>
</gene>
<feature type="transmembrane region" description="Helical" evidence="7">
    <location>
        <begin position="20"/>
        <end position="41"/>
    </location>
</feature>
<feature type="transmembrane region" description="Helical" evidence="7">
    <location>
        <begin position="47"/>
        <end position="68"/>
    </location>
</feature>
<dbReference type="PROSITE" id="PS50850">
    <property type="entry name" value="MFS"/>
    <property type="match status" value="1"/>
</dbReference>
<protein>
    <submittedName>
        <fullName evidence="9">Enterobactin exporter EntS</fullName>
    </submittedName>
</protein>
<feature type="transmembrane region" description="Helical" evidence="7">
    <location>
        <begin position="313"/>
        <end position="336"/>
    </location>
</feature>
<comment type="subcellular location">
    <subcellularLocation>
        <location evidence="1">Cell membrane</location>
        <topology evidence="1">Multi-pass membrane protein</topology>
    </subcellularLocation>
</comment>
<dbReference type="Gene3D" id="1.20.1250.20">
    <property type="entry name" value="MFS general substrate transporter like domains"/>
    <property type="match status" value="1"/>
</dbReference>
<dbReference type="RefSeq" id="WP_171090916.1">
    <property type="nucleotide sequence ID" value="NZ_CP053069.1"/>
</dbReference>
<keyword evidence="10" id="KW-1185">Reference proteome</keyword>
<feature type="transmembrane region" description="Helical" evidence="7">
    <location>
        <begin position="176"/>
        <end position="195"/>
    </location>
</feature>
<dbReference type="Proteomes" id="UP000501534">
    <property type="component" value="Chromosome"/>
</dbReference>
<dbReference type="GO" id="GO:0022857">
    <property type="term" value="F:transmembrane transporter activity"/>
    <property type="evidence" value="ECO:0007669"/>
    <property type="project" value="InterPro"/>
</dbReference>
<feature type="domain" description="Major facilitator superfamily (MFS) profile" evidence="8">
    <location>
        <begin position="1"/>
        <end position="402"/>
    </location>
</feature>
<keyword evidence="5 7" id="KW-1133">Transmembrane helix</keyword>
<keyword evidence="2" id="KW-0813">Transport</keyword>
<name>A0A6M4GT41_9PROT</name>
<dbReference type="SUPFAM" id="SSF103473">
    <property type="entry name" value="MFS general substrate transporter"/>
    <property type="match status" value="1"/>
</dbReference>
<evidence type="ECO:0000313" key="10">
    <source>
        <dbReference type="Proteomes" id="UP000501534"/>
    </source>
</evidence>
<evidence type="ECO:0000256" key="5">
    <source>
        <dbReference type="ARBA" id="ARBA00022989"/>
    </source>
</evidence>
<keyword evidence="4 7" id="KW-0812">Transmembrane</keyword>
<dbReference type="PANTHER" id="PTHR23513">
    <property type="entry name" value="INTEGRAL MEMBRANE EFFLUX PROTEIN-RELATED"/>
    <property type="match status" value="1"/>
</dbReference>
<evidence type="ECO:0000256" key="6">
    <source>
        <dbReference type="ARBA" id="ARBA00023136"/>
    </source>
</evidence>
<feature type="transmembrane region" description="Helical" evidence="7">
    <location>
        <begin position="228"/>
        <end position="253"/>
    </location>
</feature>
<dbReference type="CDD" id="cd06173">
    <property type="entry name" value="MFS_MefA_like"/>
    <property type="match status" value="1"/>
</dbReference>
<evidence type="ECO:0000256" key="3">
    <source>
        <dbReference type="ARBA" id="ARBA00022475"/>
    </source>
</evidence>
<dbReference type="EMBL" id="CP053069">
    <property type="protein sequence ID" value="QJR10421.1"/>
    <property type="molecule type" value="Genomic_DNA"/>
</dbReference>
<dbReference type="GO" id="GO:0005886">
    <property type="term" value="C:plasma membrane"/>
    <property type="evidence" value="ECO:0007669"/>
    <property type="project" value="UniProtKB-SubCell"/>
</dbReference>
<evidence type="ECO:0000256" key="7">
    <source>
        <dbReference type="SAM" id="Phobius"/>
    </source>
</evidence>
<dbReference type="InterPro" id="IPR036259">
    <property type="entry name" value="MFS_trans_sf"/>
</dbReference>
<dbReference type="Pfam" id="PF05977">
    <property type="entry name" value="MFS_3"/>
    <property type="match status" value="1"/>
</dbReference>
<feature type="transmembrane region" description="Helical" evidence="7">
    <location>
        <begin position="379"/>
        <end position="398"/>
    </location>
</feature>
<feature type="transmembrane region" description="Helical" evidence="7">
    <location>
        <begin position="259"/>
        <end position="278"/>
    </location>
</feature>
<keyword evidence="3" id="KW-1003">Cell membrane</keyword>
<proteinExistence type="predicted"/>
<dbReference type="InterPro" id="IPR020846">
    <property type="entry name" value="MFS_dom"/>
</dbReference>
<evidence type="ECO:0000259" key="8">
    <source>
        <dbReference type="PROSITE" id="PS50850"/>
    </source>
</evidence>
<dbReference type="KEGG" id="uru:DSM104443_01479"/>
<feature type="transmembrane region" description="Helical" evidence="7">
    <location>
        <begin position="348"/>
        <end position="367"/>
    </location>
</feature>
<dbReference type="AlphaFoldDB" id="A0A6M4GT41"/>
<feature type="transmembrane region" description="Helical" evidence="7">
    <location>
        <begin position="80"/>
        <end position="101"/>
    </location>
</feature>
<reference evidence="9 10" key="1">
    <citation type="submission" date="2020-04" db="EMBL/GenBank/DDBJ databases">
        <title>Usitatibacter rugosus gen. nov., sp. nov. and Usitatibacter palustris sp. nov., novel members of Usitatibacteraceae fam. nov. within the order Nitrosomonadales isolated from soil.</title>
        <authorList>
            <person name="Huber K.J."/>
            <person name="Neumann-Schaal M."/>
            <person name="Geppert A."/>
            <person name="Luckner M."/>
            <person name="Wanner G."/>
            <person name="Overmann J."/>
        </authorList>
    </citation>
    <scope>NUCLEOTIDE SEQUENCE [LARGE SCALE GENOMIC DNA]</scope>
    <source>
        <strain evidence="9 10">0125_3</strain>
    </source>
</reference>
<sequence length="425" mass="45440">MALPRTMRALESPIYRRYYVGQAVSMIGTWVQSVALMWLAYDLTHSTAFTGLIGLLNGVPYLVISPIAGVLGDRLPRRKILIAVLSLLMIQAIVLTVLTGLTLIRPWSLACLALFAGICNAFETPTRQSFFVQLLDRKEDLPNAIALNSILMNGSRLVGPSLGGLIIAGFGETACFALNAITYLAVLGALIRVRVVHKKPPRAASHPLTDLAEGWRYAMGSLVVRRMLFTLAAVSLAISPYTTLMPAIAVQTYGKGAELVGLFIGAVGLGAVISAITLARRTSIRGLGKYIGIAAMVAGVGAAGFSFSRNVGLSFFFMMMAGFGMFQVGSVINTILQSVIDEDKRSRVMAYFTMFFIGSAPIGHFSAGWIAEVIGAPRTFLVGGCIALAAGLVFTLLLPSFRKHLRPLYVRHGIIPASEAGAPTQ</sequence>